<evidence type="ECO:0000256" key="1">
    <source>
        <dbReference type="ARBA" id="ARBA00022618"/>
    </source>
</evidence>
<dbReference type="CDD" id="cd20512">
    <property type="entry name" value="CYCLIN_CLBs_yeast_rpt2"/>
    <property type="match status" value="1"/>
</dbReference>
<dbReference type="GO" id="GO:0051301">
    <property type="term" value="P:cell division"/>
    <property type="evidence" value="ECO:0007669"/>
    <property type="project" value="UniProtKB-KW"/>
</dbReference>
<evidence type="ECO:0000313" key="7">
    <source>
        <dbReference type="EMBL" id="EDR08450.1"/>
    </source>
</evidence>
<dbReference type="HOGENOM" id="CLU_020695_12_3_1"/>
<dbReference type="Proteomes" id="UP000001194">
    <property type="component" value="Unassembled WGS sequence"/>
</dbReference>
<dbReference type="Gene3D" id="1.10.472.10">
    <property type="entry name" value="Cyclin-like"/>
    <property type="match status" value="2"/>
</dbReference>
<dbReference type="InterPro" id="IPR039361">
    <property type="entry name" value="Cyclin"/>
</dbReference>
<dbReference type="SMART" id="SM01332">
    <property type="entry name" value="Cyclin_C"/>
    <property type="match status" value="1"/>
</dbReference>
<dbReference type="FunFam" id="1.10.472.10:FF:000001">
    <property type="entry name" value="G2/mitotic-specific cyclin"/>
    <property type="match status" value="1"/>
</dbReference>
<dbReference type="InterPro" id="IPR048258">
    <property type="entry name" value="Cyclins_cyclin-box"/>
</dbReference>
<gene>
    <name evidence="7" type="ORF">LACBIDRAFT_190376</name>
</gene>
<dbReference type="AlphaFoldDB" id="B0DA25"/>
<organism evidence="8">
    <name type="scientific">Laccaria bicolor (strain S238N-H82 / ATCC MYA-4686)</name>
    <name type="common">Bicoloured deceiver</name>
    <name type="synonym">Laccaria laccata var. bicolor</name>
    <dbReference type="NCBI Taxonomy" id="486041"/>
    <lineage>
        <taxon>Eukaryota</taxon>
        <taxon>Fungi</taxon>
        <taxon>Dikarya</taxon>
        <taxon>Basidiomycota</taxon>
        <taxon>Agaricomycotina</taxon>
        <taxon>Agaricomycetes</taxon>
        <taxon>Agaricomycetidae</taxon>
        <taxon>Agaricales</taxon>
        <taxon>Agaricineae</taxon>
        <taxon>Hydnangiaceae</taxon>
        <taxon>Laccaria</taxon>
    </lineage>
</organism>
<keyword evidence="8" id="KW-1185">Reference proteome</keyword>
<dbReference type="SMART" id="SM00385">
    <property type="entry name" value="CYCLIN"/>
    <property type="match status" value="2"/>
</dbReference>
<reference evidence="7 8" key="1">
    <citation type="journal article" date="2008" name="Nature">
        <title>The genome of Laccaria bicolor provides insights into mycorrhizal symbiosis.</title>
        <authorList>
            <person name="Martin F."/>
            <person name="Aerts A."/>
            <person name="Ahren D."/>
            <person name="Brun A."/>
            <person name="Danchin E.G.J."/>
            <person name="Duchaussoy F."/>
            <person name="Gibon J."/>
            <person name="Kohler A."/>
            <person name="Lindquist E."/>
            <person name="Pereda V."/>
            <person name="Salamov A."/>
            <person name="Shapiro H.J."/>
            <person name="Wuyts J."/>
            <person name="Blaudez D."/>
            <person name="Buee M."/>
            <person name="Brokstein P."/>
            <person name="Canbaeck B."/>
            <person name="Cohen D."/>
            <person name="Courty P.E."/>
            <person name="Coutinho P.M."/>
            <person name="Delaruelle C."/>
            <person name="Detter J.C."/>
            <person name="Deveau A."/>
            <person name="DiFazio S."/>
            <person name="Duplessis S."/>
            <person name="Fraissinet-Tachet L."/>
            <person name="Lucic E."/>
            <person name="Frey-Klett P."/>
            <person name="Fourrey C."/>
            <person name="Feussner I."/>
            <person name="Gay G."/>
            <person name="Grimwood J."/>
            <person name="Hoegger P.J."/>
            <person name="Jain P."/>
            <person name="Kilaru S."/>
            <person name="Labbe J."/>
            <person name="Lin Y.C."/>
            <person name="Legue V."/>
            <person name="Le Tacon F."/>
            <person name="Marmeisse R."/>
            <person name="Melayah D."/>
            <person name="Montanini B."/>
            <person name="Muratet M."/>
            <person name="Nehls U."/>
            <person name="Niculita-Hirzel H."/>
            <person name="Oudot-Le Secq M.P."/>
            <person name="Peter M."/>
            <person name="Quesneville H."/>
            <person name="Rajashekar B."/>
            <person name="Reich M."/>
            <person name="Rouhier N."/>
            <person name="Schmutz J."/>
            <person name="Yin T."/>
            <person name="Chalot M."/>
            <person name="Henrissat B."/>
            <person name="Kuees U."/>
            <person name="Lucas S."/>
            <person name="Van de Peer Y."/>
            <person name="Podila G.K."/>
            <person name="Polle A."/>
            <person name="Pukkila P.J."/>
            <person name="Richardson P.M."/>
            <person name="Rouze P."/>
            <person name="Sanders I.R."/>
            <person name="Stajich J.E."/>
            <person name="Tunlid A."/>
            <person name="Tuskan G."/>
            <person name="Grigoriev I.V."/>
        </authorList>
    </citation>
    <scope>NUCLEOTIDE SEQUENCE [LARGE SCALE GENOMIC DNA]</scope>
    <source>
        <strain evidence="8">S238N-H82 / ATCC MYA-4686</strain>
    </source>
</reference>
<evidence type="ECO:0000259" key="5">
    <source>
        <dbReference type="SMART" id="SM00385"/>
    </source>
</evidence>
<dbReference type="PANTHER" id="PTHR10177">
    <property type="entry name" value="CYCLINS"/>
    <property type="match status" value="1"/>
</dbReference>
<dbReference type="InterPro" id="IPR013763">
    <property type="entry name" value="Cyclin-like_dom"/>
</dbReference>
<dbReference type="KEGG" id="lbc:LACBIDRAFT_190376"/>
<dbReference type="STRING" id="486041.B0DA25"/>
<dbReference type="RefSeq" id="XP_001880675.1">
    <property type="nucleotide sequence ID" value="XM_001880640.1"/>
</dbReference>
<dbReference type="GeneID" id="6076299"/>
<keyword evidence="1" id="KW-0132">Cell division</keyword>
<dbReference type="Pfam" id="PF02984">
    <property type="entry name" value="Cyclin_C"/>
    <property type="match status" value="1"/>
</dbReference>
<dbReference type="OrthoDB" id="5590282at2759"/>
<protein>
    <submittedName>
        <fullName evidence="7">Predicted protein</fullName>
    </submittedName>
</protein>
<dbReference type="Pfam" id="PF00134">
    <property type="entry name" value="Cyclin_N"/>
    <property type="match status" value="1"/>
</dbReference>
<comment type="similarity">
    <text evidence="4">Belongs to the cyclin family.</text>
</comment>
<feature type="domain" description="Cyclin-like" evidence="5">
    <location>
        <begin position="228"/>
        <end position="308"/>
    </location>
</feature>
<sequence>MDIEDDLAVDRDLDDDADLLVNEREVEAMIGIDDDEDEDVGEALANPKSQRTRIWPEVSTDRARKFHAEVEAVREVFDDRIDVFDTTMVSEYSEEIYEYMCDLEEEMMPNPNYMDGQNEITWGMRQTLVDWLLQVHLRYHMLPETLWIAVNIVDRFLTKRVVSLVKLQLVGVTAMFIAAKYEEILAPSVDEFVYMTEKGYTKEEILKGERIMLQTLEFRISHYCSPYSWMRKISKSDDYDIQTRTLGKFLIEVTLLDYRFLRVKPSIVAAVGMYSARRMLGGDWNEAFVFYSGYTEEQLIPGHELLVEKLTEENFSRQYVCRKYANKKFLKASVFAIEWAKIHYEATADPMVLA</sequence>
<evidence type="ECO:0000313" key="8">
    <source>
        <dbReference type="Proteomes" id="UP000001194"/>
    </source>
</evidence>
<dbReference type="PROSITE" id="PS00292">
    <property type="entry name" value="CYCLINS"/>
    <property type="match status" value="1"/>
</dbReference>
<accession>B0DA25</accession>
<dbReference type="InterPro" id="IPR036915">
    <property type="entry name" value="Cyclin-like_sf"/>
</dbReference>
<name>B0DA25_LACBS</name>
<dbReference type="InParanoid" id="B0DA25"/>
<evidence type="ECO:0000256" key="3">
    <source>
        <dbReference type="ARBA" id="ARBA00023306"/>
    </source>
</evidence>
<evidence type="ECO:0000256" key="2">
    <source>
        <dbReference type="ARBA" id="ARBA00023127"/>
    </source>
</evidence>
<evidence type="ECO:0000259" key="6">
    <source>
        <dbReference type="SMART" id="SM01332"/>
    </source>
</evidence>
<dbReference type="InterPro" id="IPR006671">
    <property type="entry name" value="Cyclin_N"/>
</dbReference>
<keyword evidence="3" id="KW-0131">Cell cycle</keyword>
<dbReference type="EMBL" id="DS547101">
    <property type="protein sequence ID" value="EDR08450.1"/>
    <property type="molecule type" value="Genomic_DNA"/>
</dbReference>
<feature type="domain" description="Cyclin C-terminal" evidence="6">
    <location>
        <begin position="224"/>
        <end position="338"/>
    </location>
</feature>
<proteinExistence type="inferred from homology"/>
<keyword evidence="2 4" id="KW-0195">Cyclin</keyword>
<dbReference type="InterPro" id="IPR004367">
    <property type="entry name" value="Cyclin_C-dom"/>
</dbReference>
<evidence type="ECO:0000256" key="4">
    <source>
        <dbReference type="RuleBase" id="RU000383"/>
    </source>
</evidence>
<dbReference type="SUPFAM" id="SSF47954">
    <property type="entry name" value="Cyclin-like"/>
    <property type="match status" value="2"/>
</dbReference>
<feature type="domain" description="Cyclin-like" evidence="5">
    <location>
        <begin position="130"/>
        <end position="214"/>
    </location>
</feature>